<evidence type="ECO:0000313" key="2">
    <source>
        <dbReference type="Proteomes" id="UP000467105"/>
    </source>
</evidence>
<keyword evidence="2" id="KW-1185">Reference proteome</keyword>
<sequence length="67" mass="7265">MGGKQTSQKPFGFSSPTRAALLTRAGFGSVREFPGLLPRYYTVRPAGYASLSRALRDNRDPTVGFGK</sequence>
<reference evidence="1 2" key="1">
    <citation type="journal article" date="2019" name="Emerg. Microbes Infect.">
        <title>Comprehensive subspecies identification of 175 nontuberculous mycobacteria species based on 7547 genomic profiles.</title>
        <authorList>
            <person name="Matsumoto Y."/>
            <person name="Kinjo T."/>
            <person name="Motooka D."/>
            <person name="Nabeya D."/>
            <person name="Jung N."/>
            <person name="Uechi K."/>
            <person name="Horii T."/>
            <person name="Iida T."/>
            <person name="Fujita J."/>
            <person name="Nakamura S."/>
        </authorList>
    </citation>
    <scope>NUCLEOTIDE SEQUENCE [LARGE SCALE GENOMIC DNA]</scope>
    <source>
        <strain evidence="1 2">JCM 14742</strain>
    </source>
</reference>
<dbReference type="Proteomes" id="UP000467105">
    <property type="component" value="Chromosome"/>
</dbReference>
<dbReference type="EMBL" id="AP022614">
    <property type="protein sequence ID" value="BBZ45609.1"/>
    <property type="molecule type" value="Genomic_DNA"/>
</dbReference>
<organism evidence="1 2">
    <name type="scientific">Mycobacterium parmense</name>
    <dbReference type="NCBI Taxonomy" id="185642"/>
    <lineage>
        <taxon>Bacteria</taxon>
        <taxon>Bacillati</taxon>
        <taxon>Actinomycetota</taxon>
        <taxon>Actinomycetes</taxon>
        <taxon>Mycobacteriales</taxon>
        <taxon>Mycobacteriaceae</taxon>
        <taxon>Mycobacterium</taxon>
        <taxon>Mycobacterium simiae complex</taxon>
    </lineage>
</organism>
<protein>
    <submittedName>
        <fullName evidence="1">Uncharacterized protein</fullName>
    </submittedName>
</protein>
<gene>
    <name evidence="1" type="ORF">MPRM_28900</name>
</gene>
<proteinExistence type="predicted"/>
<dbReference type="RefSeq" id="WP_085270639.1">
    <property type="nucleotide sequence ID" value="NZ_LQPO01000048.1"/>
</dbReference>
<dbReference type="AlphaFoldDB" id="A0A7I7YVA5"/>
<evidence type="ECO:0000313" key="1">
    <source>
        <dbReference type="EMBL" id="BBZ45609.1"/>
    </source>
</evidence>
<accession>A0A7I7YVA5</accession>
<name>A0A7I7YVA5_9MYCO</name>